<name>A0A4Y6PZN7_PERCE</name>
<dbReference type="PANTHER" id="PTHR30289">
    <property type="entry name" value="UNCHARACTERIZED PROTEIN YBCL-RELATED"/>
    <property type="match status" value="1"/>
</dbReference>
<dbReference type="AlphaFoldDB" id="A0A4Y6PZN7"/>
<dbReference type="OrthoDB" id="9797506at2"/>
<dbReference type="Gene3D" id="3.90.280.10">
    <property type="entry name" value="PEBP-like"/>
    <property type="match status" value="1"/>
</dbReference>
<dbReference type="RefSeq" id="WP_141200245.1">
    <property type="nucleotide sequence ID" value="NZ_CP041186.1"/>
</dbReference>
<evidence type="ECO:0000313" key="3">
    <source>
        <dbReference type="Proteomes" id="UP000315995"/>
    </source>
</evidence>
<dbReference type="Proteomes" id="UP000315995">
    <property type="component" value="Chromosome"/>
</dbReference>
<dbReference type="InterPro" id="IPR036610">
    <property type="entry name" value="PEBP-like_sf"/>
</dbReference>
<accession>A0A4Y6PZN7</accession>
<dbReference type="InterPro" id="IPR008914">
    <property type="entry name" value="PEBP"/>
</dbReference>
<feature type="region of interest" description="Disordered" evidence="1">
    <location>
        <begin position="19"/>
        <end position="98"/>
    </location>
</feature>
<organism evidence="2 3">
    <name type="scientific">Persicimonas caeni</name>
    <dbReference type="NCBI Taxonomy" id="2292766"/>
    <lineage>
        <taxon>Bacteria</taxon>
        <taxon>Deltaproteobacteria</taxon>
        <taxon>Bradymonadales</taxon>
        <taxon>Bradymonadaceae</taxon>
        <taxon>Persicimonas</taxon>
    </lineage>
</organism>
<proteinExistence type="predicted"/>
<gene>
    <name evidence="2" type="ORF">FIV42_24520</name>
</gene>
<dbReference type="EMBL" id="CP041186">
    <property type="protein sequence ID" value="QDG53791.1"/>
    <property type="molecule type" value="Genomic_DNA"/>
</dbReference>
<dbReference type="Pfam" id="PF01161">
    <property type="entry name" value="PBP"/>
    <property type="match status" value="1"/>
</dbReference>
<dbReference type="InterPro" id="IPR005247">
    <property type="entry name" value="YbhB_YbcL/LppC-like"/>
</dbReference>
<evidence type="ECO:0000256" key="1">
    <source>
        <dbReference type="SAM" id="MobiDB-lite"/>
    </source>
</evidence>
<dbReference type="PANTHER" id="PTHR30289:SF1">
    <property type="entry name" value="PEBP (PHOSPHATIDYLETHANOLAMINE-BINDING PROTEIN) FAMILY PROTEIN"/>
    <property type="match status" value="1"/>
</dbReference>
<dbReference type="SUPFAM" id="SSF49777">
    <property type="entry name" value="PEBP-like"/>
    <property type="match status" value="1"/>
</dbReference>
<feature type="compositionally biased region" description="Acidic residues" evidence="1">
    <location>
        <begin position="44"/>
        <end position="61"/>
    </location>
</feature>
<dbReference type="NCBIfam" id="TIGR00481">
    <property type="entry name" value="YbhB/YbcL family Raf kinase inhibitor-like protein"/>
    <property type="match status" value="1"/>
</dbReference>
<protein>
    <submittedName>
        <fullName evidence="2">YbhB/YbcL family Raf kinase inhibitor-like protein</fullName>
    </submittedName>
</protein>
<sequence length="230" mass="24987">MRYRVIMLSALLIMAAGCETETPDRPEDPTVEATTEQGMAESPEAADEQAQQDDQADDEGGGMEFGLSTTAFEDGGMLPTKFTCDAEGMSPPLTWSQPPDGTESYAIIMTDPDAPQGTFHHWGMWGIPGEEHALGENVPHVERIVVTTPGAPETDVDAFQAINDFDKLGYGAPCPPKGDKPHRYVFRIYAIDHPGAKFDEVPTVEQLVKVVTEDAIGQAEITATYERKAE</sequence>
<reference evidence="2 3" key="1">
    <citation type="submission" date="2019-06" db="EMBL/GenBank/DDBJ databases">
        <title>Persicimonas caeni gen. nov., sp. nov., a predatory bacterium isolated from solar saltern.</title>
        <authorList>
            <person name="Wang S."/>
        </authorList>
    </citation>
    <scope>NUCLEOTIDE SEQUENCE [LARGE SCALE GENOMIC DNA]</scope>
    <source>
        <strain evidence="2 3">YN101</strain>
    </source>
</reference>
<accession>A0A5B8YAI5</accession>
<evidence type="ECO:0000313" key="2">
    <source>
        <dbReference type="EMBL" id="QDG53791.1"/>
    </source>
</evidence>
<dbReference type="PROSITE" id="PS51257">
    <property type="entry name" value="PROKAR_LIPOPROTEIN"/>
    <property type="match status" value="1"/>
</dbReference>
<keyword evidence="3" id="KW-1185">Reference proteome</keyword>
<dbReference type="CDD" id="cd00865">
    <property type="entry name" value="PEBP_bact_arch"/>
    <property type="match status" value="1"/>
</dbReference>